<sequence length="210" mass="23622">MQCQYVDRFGKTCNQQLKCDRTGSTKGMSQHLHLLHRVANPKSVSSPLAKSHTLDQYVQHIKAKKKLSPKTLKTALVYFICEPDLPLSITKSSAFRDLLELCNPAVTDILVHRASLTAHLTNVYFYHQESIRDYLLRNEINASFTTDAWTSPNITAYLAVTAHYIDTDFKLISIIIGLTEIEGSHLVNNRMAQEIEAICPRFCSKANAVG</sequence>
<keyword evidence="7" id="KW-1185">Reference proteome</keyword>
<dbReference type="PANTHER" id="PTHR46481:SF10">
    <property type="entry name" value="ZINC FINGER BED DOMAIN-CONTAINING PROTEIN 39"/>
    <property type="match status" value="1"/>
</dbReference>
<keyword evidence="5" id="KW-0539">Nucleus</keyword>
<organism evidence="6 7">
    <name type="scientific">Austropuccinia psidii MF-1</name>
    <dbReference type="NCBI Taxonomy" id="1389203"/>
    <lineage>
        <taxon>Eukaryota</taxon>
        <taxon>Fungi</taxon>
        <taxon>Dikarya</taxon>
        <taxon>Basidiomycota</taxon>
        <taxon>Pucciniomycotina</taxon>
        <taxon>Pucciniomycetes</taxon>
        <taxon>Pucciniales</taxon>
        <taxon>Sphaerophragmiaceae</taxon>
        <taxon>Austropuccinia</taxon>
    </lineage>
</organism>
<dbReference type="GO" id="GO:0005634">
    <property type="term" value="C:nucleus"/>
    <property type="evidence" value="ECO:0007669"/>
    <property type="project" value="UniProtKB-SubCell"/>
</dbReference>
<gene>
    <name evidence="6" type="ORF">O181_130286</name>
</gene>
<evidence type="ECO:0000256" key="3">
    <source>
        <dbReference type="ARBA" id="ARBA00022771"/>
    </source>
</evidence>
<proteinExistence type="predicted"/>
<dbReference type="InterPro" id="IPR052035">
    <property type="entry name" value="ZnF_BED_domain_contain"/>
</dbReference>
<reference evidence="6" key="1">
    <citation type="submission" date="2021-03" db="EMBL/GenBank/DDBJ databases">
        <title>Draft genome sequence of rust myrtle Austropuccinia psidii MF-1, a brazilian biotype.</title>
        <authorList>
            <person name="Quecine M.C."/>
            <person name="Pachon D.M.R."/>
            <person name="Bonatelli M.L."/>
            <person name="Correr F.H."/>
            <person name="Franceschini L.M."/>
            <person name="Leite T.F."/>
            <person name="Margarido G.R.A."/>
            <person name="Almeida C.A."/>
            <person name="Ferrarezi J.A."/>
            <person name="Labate C.A."/>
        </authorList>
    </citation>
    <scope>NUCLEOTIDE SEQUENCE</scope>
    <source>
        <strain evidence="6">MF-1</strain>
    </source>
</reference>
<keyword evidence="3" id="KW-0863">Zinc-finger</keyword>
<comment type="subcellular location">
    <subcellularLocation>
        <location evidence="1">Nucleus</location>
    </subcellularLocation>
</comment>
<evidence type="ECO:0000313" key="6">
    <source>
        <dbReference type="EMBL" id="MBW0590571.1"/>
    </source>
</evidence>
<keyword evidence="2" id="KW-0479">Metal-binding</keyword>
<comment type="caution">
    <text evidence="6">The sequence shown here is derived from an EMBL/GenBank/DDBJ whole genome shotgun (WGS) entry which is preliminary data.</text>
</comment>
<evidence type="ECO:0000256" key="2">
    <source>
        <dbReference type="ARBA" id="ARBA00022723"/>
    </source>
</evidence>
<dbReference type="OrthoDB" id="2504290at2759"/>
<evidence type="ECO:0000256" key="1">
    <source>
        <dbReference type="ARBA" id="ARBA00004123"/>
    </source>
</evidence>
<evidence type="ECO:0000313" key="7">
    <source>
        <dbReference type="Proteomes" id="UP000765509"/>
    </source>
</evidence>
<dbReference type="AlphaFoldDB" id="A0A9Q3Q9B7"/>
<feature type="non-terminal residue" evidence="6">
    <location>
        <position position="1"/>
    </location>
</feature>
<evidence type="ECO:0000256" key="5">
    <source>
        <dbReference type="ARBA" id="ARBA00023242"/>
    </source>
</evidence>
<dbReference type="EMBL" id="AVOT02139086">
    <property type="protein sequence ID" value="MBW0590571.1"/>
    <property type="molecule type" value="Genomic_DNA"/>
</dbReference>
<dbReference type="GO" id="GO:0008270">
    <property type="term" value="F:zinc ion binding"/>
    <property type="evidence" value="ECO:0007669"/>
    <property type="project" value="UniProtKB-KW"/>
</dbReference>
<keyword evidence="4" id="KW-0862">Zinc</keyword>
<dbReference type="PANTHER" id="PTHR46481">
    <property type="entry name" value="ZINC FINGER BED DOMAIN-CONTAINING PROTEIN 4"/>
    <property type="match status" value="1"/>
</dbReference>
<accession>A0A9Q3Q9B7</accession>
<name>A0A9Q3Q9B7_9BASI</name>
<evidence type="ECO:0000256" key="4">
    <source>
        <dbReference type="ARBA" id="ARBA00022833"/>
    </source>
</evidence>
<protein>
    <recommendedName>
        <fullName evidence="8">BED-type domain-containing protein</fullName>
    </recommendedName>
</protein>
<evidence type="ECO:0008006" key="8">
    <source>
        <dbReference type="Google" id="ProtNLM"/>
    </source>
</evidence>
<dbReference type="Proteomes" id="UP000765509">
    <property type="component" value="Unassembled WGS sequence"/>
</dbReference>